<proteinExistence type="predicted"/>
<dbReference type="PANTHER" id="PTHR22953">
    <property type="entry name" value="ACID PHOSPHATASE RELATED"/>
    <property type="match status" value="1"/>
</dbReference>
<dbReference type="HOGENOM" id="CLU_638918_0_0_3"/>
<feature type="domain" description="Calcineurin-like phosphoesterase" evidence="2">
    <location>
        <begin position="122"/>
        <end position="337"/>
    </location>
</feature>
<dbReference type="AlphaFoldDB" id="B8HQ43"/>
<accession>B8HQ43</accession>
<dbReference type="InterPro" id="IPR004843">
    <property type="entry name" value="Calcineurin-like_PHP"/>
</dbReference>
<dbReference type="EMBL" id="CP001344">
    <property type="protein sequence ID" value="ACL47440.1"/>
    <property type="molecule type" value="Genomic_DNA"/>
</dbReference>
<dbReference type="InterPro" id="IPR039331">
    <property type="entry name" value="PAPs-like"/>
</dbReference>
<dbReference type="Gene3D" id="3.60.21.10">
    <property type="match status" value="1"/>
</dbReference>
<protein>
    <submittedName>
        <fullName evidence="3">Metallophosphoesterase</fullName>
    </submittedName>
</protein>
<dbReference type="KEGG" id="cyn:Cyan7425_5147"/>
<reference evidence="3" key="1">
    <citation type="submission" date="2009-01" db="EMBL/GenBank/DDBJ databases">
        <title>Complete sequence of chromosome Cyanothece sp. PCC 7425.</title>
        <authorList>
            <consortium name="US DOE Joint Genome Institute"/>
            <person name="Lucas S."/>
            <person name="Copeland A."/>
            <person name="Lapidus A."/>
            <person name="Glavina del Rio T."/>
            <person name="Dalin E."/>
            <person name="Tice H."/>
            <person name="Bruce D."/>
            <person name="Goodwin L."/>
            <person name="Pitluck S."/>
            <person name="Sims D."/>
            <person name="Meineke L."/>
            <person name="Brettin T."/>
            <person name="Detter J.C."/>
            <person name="Han C."/>
            <person name="Larimer F."/>
            <person name="Land M."/>
            <person name="Hauser L."/>
            <person name="Kyrpides N."/>
            <person name="Ovchinnikova G."/>
            <person name="Liberton M."/>
            <person name="Stoeckel J."/>
            <person name="Banerjee A."/>
            <person name="Singh A."/>
            <person name="Page L."/>
            <person name="Sato H."/>
            <person name="Zhao L."/>
            <person name="Sherman L."/>
            <person name="Pakrasi H."/>
            <person name="Richardson P."/>
        </authorList>
    </citation>
    <scope>NUCLEOTIDE SEQUENCE</scope>
    <source>
        <strain evidence="3">PCC 7425</strain>
    </source>
</reference>
<dbReference type="STRING" id="395961.Cyan7425_5147"/>
<sequence>MIFKLAAGSGLAVLTFALIMLPNRSPIVAADPQPLDRPAASSYPFVIWGPDGAIARIAIPTQTPIPCPNLQLNNSPPQAMQIHAAPTLNFPVQVCQLGIPKNVTSASINQQPLPIPKANPKNFLVIGDTGCRIEGNLQQSCNNPQQWPFAQLAQSAAMVKPDLVIHVGDYYYREGQCSKNPDCAGSPYGDQWVTWEADLFKPARPLMAAAPWVVIRGNHEDCKRGGEGWFHLLDPRPKPAQCPDYTDPYAVPAGPLNLVVLDSSLAADSKAPPAQVQQYRTQFQTIAKLTKKNTWLLTHRPIWAFATATNPLNDTLQKAVKDIPLPGIQQVLSGHVHLFASFSFRASDHRPAQLVIGHGGTLLNYAFPSPQGKIIDGAPVDQAFVLSRFGFLTLQTRNSTPKNWTGKAYDPTGTVFATCELDGRTTICR</sequence>
<organism evidence="3">
    <name type="scientific">Cyanothece sp. (strain PCC 7425 / ATCC 29141)</name>
    <dbReference type="NCBI Taxonomy" id="395961"/>
    <lineage>
        <taxon>Bacteria</taxon>
        <taxon>Bacillati</taxon>
        <taxon>Cyanobacteriota</taxon>
        <taxon>Cyanophyceae</taxon>
        <taxon>Gomontiellales</taxon>
        <taxon>Cyanothecaceae</taxon>
        <taxon>Cyanothece</taxon>
    </lineage>
</organism>
<dbReference type="GO" id="GO:0003993">
    <property type="term" value="F:acid phosphatase activity"/>
    <property type="evidence" value="ECO:0007669"/>
    <property type="project" value="InterPro"/>
</dbReference>
<dbReference type="SUPFAM" id="SSF56300">
    <property type="entry name" value="Metallo-dependent phosphatases"/>
    <property type="match status" value="1"/>
</dbReference>
<gene>
    <name evidence="3" type="ordered locus">Cyan7425_5147</name>
</gene>
<dbReference type="Pfam" id="PF00149">
    <property type="entry name" value="Metallophos"/>
    <property type="match status" value="1"/>
</dbReference>
<evidence type="ECO:0000313" key="3">
    <source>
        <dbReference type="EMBL" id="ACL47440.1"/>
    </source>
</evidence>
<dbReference type="InterPro" id="IPR029052">
    <property type="entry name" value="Metallo-depent_PP-like"/>
</dbReference>
<dbReference type="PANTHER" id="PTHR22953:SF153">
    <property type="entry name" value="PURPLE ACID PHOSPHATASE"/>
    <property type="match status" value="1"/>
</dbReference>
<name>B8HQ43_CYAP4</name>
<evidence type="ECO:0000259" key="2">
    <source>
        <dbReference type="Pfam" id="PF00149"/>
    </source>
</evidence>
<dbReference type="eggNOG" id="COG1409">
    <property type="taxonomic scope" value="Bacteria"/>
</dbReference>
<evidence type="ECO:0000256" key="1">
    <source>
        <dbReference type="ARBA" id="ARBA00022729"/>
    </source>
</evidence>
<dbReference type="OrthoDB" id="9809781at2"/>
<keyword evidence="1" id="KW-0732">Signal</keyword>